<protein>
    <submittedName>
        <fullName evidence="1">Uncharacterized protein</fullName>
    </submittedName>
</protein>
<evidence type="ECO:0000313" key="1">
    <source>
        <dbReference type="EMBL" id="MCI86123.1"/>
    </source>
</evidence>
<organism evidence="1 2">
    <name type="scientific">Trifolium medium</name>
    <dbReference type="NCBI Taxonomy" id="97028"/>
    <lineage>
        <taxon>Eukaryota</taxon>
        <taxon>Viridiplantae</taxon>
        <taxon>Streptophyta</taxon>
        <taxon>Embryophyta</taxon>
        <taxon>Tracheophyta</taxon>
        <taxon>Spermatophyta</taxon>
        <taxon>Magnoliopsida</taxon>
        <taxon>eudicotyledons</taxon>
        <taxon>Gunneridae</taxon>
        <taxon>Pentapetalae</taxon>
        <taxon>rosids</taxon>
        <taxon>fabids</taxon>
        <taxon>Fabales</taxon>
        <taxon>Fabaceae</taxon>
        <taxon>Papilionoideae</taxon>
        <taxon>50 kb inversion clade</taxon>
        <taxon>NPAAA clade</taxon>
        <taxon>Hologalegina</taxon>
        <taxon>IRL clade</taxon>
        <taxon>Trifolieae</taxon>
        <taxon>Trifolium</taxon>
    </lineage>
</organism>
<evidence type="ECO:0000313" key="2">
    <source>
        <dbReference type="Proteomes" id="UP000265520"/>
    </source>
</evidence>
<reference evidence="1 2" key="1">
    <citation type="journal article" date="2018" name="Front. Plant Sci.">
        <title>Red Clover (Trifolium pratense) and Zigzag Clover (T. medium) - A Picture of Genomic Similarities and Differences.</title>
        <authorList>
            <person name="Dluhosova J."/>
            <person name="Istvanek J."/>
            <person name="Nedelnik J."/>
            <person name="Repkova J."/>
        </authorList>
    </citation>
    <scope>NUCLEOTIDE SEQUENCE [LARGE SCALE GENOMIC DNA]</scope>
    <source>
        <strain evidence="2">cv. 10/8</strain>
        <tissue evidence="1">Leaf</tissue>
    </source>
</reference>
<keyword evidence="2" id="KW-1185">Reference proteome</keyword>
<proteinExistence type="predicted"/>
<comment type="caution">
    <text evidence="1">The sequence shown here is derived from an EMBL/GenBank/DDBJ whole genome shotgun (WGS) entry which is preliminary data.</text>
</comment>
<name>A0A392VF86_9FABA</name>
<dbReference type="Proteomes" id="UP000265520">
    <property type="component" value="Unassembled WGS sequence"/>
</dbReference>
<sequence>MEINNSDSAAEAACENATSLTVHDQSSNFPQINHKVKENETLEIPGLAGNDSSDMLFDVPFVG</sequence>
<feature type="non-terminal residue" evidence="1">
    <location>
        <position position="63"/>
    </location>
</feature>
<accession>A0A392VF86</accession>
<dbReference type="AlphaFoldDB" id="A0A392VF86"/>
<dbReference type="EMBL" id="LXQA011132284">
    <property type="protein sequence ID" value="MCI86123.1"/>
    <property type="molecule type" value="Genomic_DNA"/>
</dbReference>